<protein>
    <submittedName>
        <fullName evidence="1">Uncharacterized protein</fullName>
    </submittedName>
</protein>
<reference evidence="1" key="2">
    <citation type="journal article" date="2015" name="Fish Shellfish Immunol.">
        <title>Early steps in the European eel (Anguilla anguilla)-Vibrio vulnificus interaction in the gills: Role of the RtxA13 toxin.</title>
        <authorList>
            <person name="Callol A."/>
            <person name="Pajuelo D."/>
            <person name="Ebbesson L."/>
            <person name="Teles M."/>
            <person name="MacKenzie S."/>
            <person name="Amaro C."/>
        </authorList>
    </citation>
    <scope>NUCLEOTIDE SEQUENCE</scope>
</reference>
<accession>A0A0E9RT49</accession>
<dbReference type="AlphaFoldDB" id="A0A0E9RT49"/>
<evidence type="ECO:0000313" key="1">
    <source>
        <dbReference type="EMBL" id="JAH31443.1"/>
    </source>
</evidence>
<organism evidence="1">
    <name type="scientific">Anguilla anguilla</name>
    <name type="common">European freshwater eel</name>
    <name type="synonym">Muraena anguilla</name>
    <dbReference type="NCBI Taxonomy" id="7936"/>
    <lineage>
        <taxon>Eukaryota</taxon>
        <taxon>Metazoa</taxon>
        <taxon>Chordata</taxon>
        <taxon>Craniata</taxon>
        <taxon>Vertebrata</taxon>
        <taxon>Euteleostomi</taxon>
        <taxon>Actinopterygii</taxon>
        <taxon>Neopterygii</taxon>
        <taxon>Teleostei</taxon>
        <taxon>Anguilliformes</taxon>
        <taxon>Anguillidae</taxon>
        <taxon>Anguilla</taxon>
    </lineage>
</organism>
<sequence length="26" mass="3083">MTTWPFVLGKHMEASILDKEKRGMYI</sequence>
<reference evidence="1" key="1">
    <citation type="submission" date="2014-11" db="EMBL/GenBank/DDBJ databases">
        <authorList>
            <person name="Amaro Gonzalez C."/>
        </authorList>
    </citation>
    <scope>NUCLEOTIDE SEQUENCE</scope>
</reference>
<name>A0A0E9RT49_ANGAN</name>
<proteinExistence type="predicted"/>
<dbReference type="EMBL" id="GBXM01077134">
    <property type="protein sequence ID" value="JAH31443.1"/>
    <property type="molecule type" value="Transcribed_RNA"/>
</dbReference>